<dbReference type="AlphaFoldDB" id="R0IHT0"/>
<dbReference type="SUPFAM" id="SSF81383">
    <property type="entry name" value="F-box domain"/>
    <property type="match status" value="1"/>
</dbReference>
<accession>R0IHT0</accession>
<gene>
    <name evidence="2" type="ORF">CARUB_v10009440mg</name>
</gene>
<dbReference type="OrthoDB" id="1113190at2759"/>
<dbReference type="CDD" id="cd22157">
    <property type="entry name" value="F-box_AtFBW1-like"/>
    <property type="match status" value="1"/>
</dbReference>
<dbReference type="EMBL" id="KB870805">
    <property type="protein sequence ID" value="EOA37970.1"/>
    <property type="molecule type" value="Genomic_DNA"/>
</dbReference>
<organism evidence="2 3">
    <name type="scientific">Capsella rubella</name>
    <dbReference type="NCBI Taxonomy" id="81985"/>
    <lineage>
        <taxon>Eukaryota</taxon>
        <taxon>Viridiplantae</taxon>
        <taxon>Streptophyta</taxon>
        <taxon>Embryophyta</taxon>
        <taxon>Tracheophyta</taxon>
        <taxon>Spermatophyta</taxon>
        <taxon>Magnoliopsida</taxon>
        <taxon>eudicotyledons</taxon>
        <taxon>Gunneridae</taxon>
        <taxon>Pentapetalae</taxon>
        <taxon>rosids</taxon>
        <taxon>malvids</taxon>
        <taxon>Brassicales</taxon>
        <taxon>Brassicaceae</taxon>
        <taxon>Camelineae</taxon>
        <taxon>Capsella</taxon>
    </lineage>
</organism>
<dbReference type="STRING" id="81985.R0IHT0"/>
<dbReference type="Pfam" id="PF00646">
    <property type="entry name" value="F-box"/>
    <property type="match status" value="1"/>
</dbReference>
<dbReference type="SMART" id="SM00256">
    <property type="entry name" value="FBOX"/>
    <property type="match status" value="1"/>
</dbReference>
<evidence type="ECO:0000313" key="2">
    <source>
        <dbReference type="EMBL" id="EOA37970.1"/>
    </source>
</evidence>
<evidence type="ECO:0000259" key="1">
    <source>
        <dbReference type="PROSITE" id="PS50181"/>
    </source>
</evidence>
<evidence type="ECO:0000313" key="3">
    <source>
        <dbReference type="Proteomes" id="UP000029121"/>
    </source>
</evidence>
<sequence>MTTAGYNFPLDLTIEILLRLPAKSLFRFRSVSKTWCSIIRSRQFASEFMSLSLSRPRLLFTFNNCCDTRLLFFSSPHQSCYLSSSPSSMLASKKNFLTMPIVMSSFDIVLSNSVRGFICSSLRGKFVVCNPNTRQVIHLGENSFESDYDCYMYLGYDPSNDQYKVLRLTMNTRSHSPVEHSVCTLGGGEPSLYSWRNIKSSVIYYDCMHNGVCIDGVVYYEASLKVEYGNASMRVSSFDVGSEQIRPMKTPEHFGGFLLTNYLGKLAAYHDVDDGYFALWVLDDVKNQVWTKKVCVFPSFTFTMLWDLDLRFAGITAAGEVVYAPLYFCDPFEVFCYDVEKKMERRVRVEGLVDDVYEGSTFKRRFHTSLLCCYVDNIMIL</sequence>
<dbReference type="PANTHER" id="PTHR31111">
    <property type="entry name" value="BNAA05G37150D PROTEIN-RELATED"/>
    <property type="match status" value="1"/>
</dbReference>
<proteinExistence type="predicted"/>
<dbReference type="PROSITE" id="PS50181">
    <property type="entry name" value="FBOX"/>
    <property type="match status" value="1"/>
</dbReference>
<dbReference type="PANTHER" id="PTHR31111:SF61">
    <property type="entry name" value="F-BOX DOMAIN-CONTAINING PROTEIN"/>
    <property type="match status" value="1"/>
</dbReference>
<protein>
    <recommendedName>
        <fullName evidence="1">F-box domain-containing protein</fullName>
    </recommendedName>
</protein>
<reference evidence="3" key="1">
    <citation type="journal article" date="2013" name="Nat. Genet.">
        <title>The Capsella rubella genome and the genomic consequences of rapid mating system evolution.</title>
        <authorList>
            <person name="Slotte T."/>
            <person name="Hazzouri K.M."/>
            <person name="Agren J.A."/>
            <person name="Koenig D."/>
            <person name="Maumus F."/>
            <person name="Guo Y.L."/>
            <person name="Steige K."/>
            <person name="Platts A.E."/>
            <person name="Escobar J.S."/>
            <person name="Newman L.K."/>
            <person name="Wang W."/>
            <person name="Mandakova T."/>
            <person name="Vello E."/>
            <person name="Smith L.M."/>
            <person name="Henz S.R."/>
            <person name="Steffen J."/>
            <person name="Takuno S."/>
            <person name="Brandvain Y."/>
            <person name="Coop G."/>
            <person name="Andolfatto P."/>
            <person name="Hu T.T."/>
            <person name="Blanchette M."/>
            <person name="Clark R.M."/>
            <person name="Quesneville H."/>
            <person name="Nordborg M."/>
            <person name="Gaut B.S."/>
            <person name="Lysak M.A."/>
            <person name="Jenkins J."/>
            <person name="Grimwood J."/>
            <person name="Chapman J."/>
            <person name="Prochnik S."/>
            <person name="Shu S."/>
            <person name="Rokhsar D."/>
            <person name="Schmutz J."/>
            <person name="Weigel D."/>
            <person name="Wright S.I."/>
        </authorList>
    </citation>
    <scope>NUCLEOTIDE SEQUENCE [LARGE SCALE GENOMIC DNA]</scope>
    <source>
        <strain evidence="3">cv. Monte Gargano</strain>
    </source>
</reference>
<dbReference type="KEGG" id="crb:17900141"/>
<dbReference type="InterPro" id="IPR036047">
    <property type="entry name" value="F-box-like_dom_sf"/>
</dbReference>
<name>R0IHT0_9BRAS</name>
<dbReference type="NCBIfam" id="TIGR01640">
    <property type="entry name" value="F_box_assoc_1"/>
    <property type="match status" value="1"/>
</dbReference>
<feature type="domain" description="F-box" evidence="1">
    <location>
        <begin position="2"/>
        <end position="51"/>
    </location>
</feature>
<dbReference type="Proteomes" id="UP000029121">
    <property type="component" value="Unassembled WGS sequence"/>
</dbReference>
<dbReference type="InterPro" id="IPR001810">
    <property type="entry name" value="F-box_dom"/>
</dbReference>
<dbReference type="eggNOG" id="ENOG502SNHU">
    <property type="taxonomic scope" value="Eukaryota"/>
</dbReference>
<dbReference type="InterPro" id="IPR013187">
    <property type="entry name" value="F-box-assoc_dom_typ3"/>
</dbReference>
<dbReference type="Pfam" id="PF08268">
    <property type="entry name" value="FBA_3"/>
    <property type="match status" value="1"/>
</dbReference>
<dbReference type="Gene3D" id="1.20.1280.50">
    <property type="match status" value="1"/>
</dbReference>
<dbReference type="InterPro" id="IPR017451">
    <property type="entry name" value="F-box-assoc_interact_dom"/>
</dbReference>
<keyword evidence="3" id="KW-1185">Reference proteome</keyword>